<evidence type="ECO:0000313" key="2">
    <source>
        <dbReference type="EMBL" id="MFE9168092.1"/>
    </source>
</evidence>
<protein>
    <submittedName>
        <fullName evidence="2">Uncharacterized protein</fullName>
    </submittedName>
</protein>
<keyword evidence="3" id="KW-1185">Reference proteome</keyword>
<gene>
    <name evidence="2" type="ORF">ACFYNZ_00935</name>
</gene>
<evidence type="ECO:0000313" key="3">
    <source>
        <dbReference type="Proteomes" id="UP001601197"/>
    </source>
</evidence>
<dbReference type="Proteomes" id="UP001601197">
    <property type="component" value="Unassembled WGS sequence"/>
</dbReference>
<sequence>MNPEPVAATMPDAVGGNAERAHEQMSSEIDMVFEDASGQGRPVDDLAEWKICNSQPGPNQQITDFPLVLGVVSVLESCEDTAPK</sequence>
<proteinExistence type="predicted"/>
<evidence type="ECO:0000256" key="1">
    <source>
        <dbReference type="SAM" id="MobiDB-lite"/>
    </source>
</evidence>
<dbReference type="RefSeq" id="WP_388341776.1">
    <property type="nucleotide sequence ID" value="NZ_JBIAFJ010000001.1"/>
</dbReference>
<feature type="region of interest" description="Disordered" evidence="1">
    <location>
        <begin position="1"/>
        <end position="23"/>
    </location>
</feature>
<dbReference type="EMBL" id="JBIAFJ010000001">
    <property type="protein sequence ID" value="MFE9168092.1"/>
    <property type="molecule type" value="Genomic_DNA"/>
</dbReference>
<reference evidence="2 3" key="1">
    <citation type="submission" date="2024-10" db="EMBL/GenBank/DDBJ databases">
        <title>The Natural Products Discovery Center: Release of the First 8490 Sequenced Strains for Exploring Actinobacteria Biosynthetic Diversity.</title>
        <authorList>
            <person name="Kalkreuter E."/>
            <person name="Kautsar S.A."/>
            <person name="Yang D."/>
            <person name="Bader C.D."/>
            <person name="Teijaro C.N."/>
            <person name="Fluegel L."/>
            <person name="Davis C.M."/>
            <person name="Simpson J.R."/>
            <person name="Lauterbach L."/>
            <person name="Steele A.D."/>
            <person name="Gui C."/>
            <person name="Meng S."/>
            <person name="Li G."/>
            <person name="Viehrig K."/>
            <person name="Ye F."/>
            <person name="Su P."/>
            <person name="Kiefer A.F."/>
            <person name="Nichols A."/>
            <person name="Cepeda A.J."/>
            <person name="Yan W."/>
            <person name="Fan B."/>
            <person name="Jiang Y."/>
            <person name="Adhikari A."/>
            <person name="Zheng C.-J."/>
            <person name="Schuster L."/>
            <person name="Cowan T.M."/>
            <person name="Smanski M.J."/>
            <person name="Chevrette M.G."/>
            <person name="De Carvalho L.P.S."/>
            <person name="Shen B."/>
        </authorList>
    </citation>
    <scope>NUCLEOTIDE SEQUENCE [LARGE SCALE GENOMIC DNA]</scope>
    <source>
        <strain evidence="2 3">NPDC007147</strain>
    </source>
</reference>
<comment type="caution">
    <text evidence="2">The sequence shown here is derived from an EMBL/GenBank/DDBJ whole genome shotgun (WGS) entry which is preliminary data.</text>
</comment>
<name>A0ABW6KLE5_9ACTN</name>
<organism evidence="2 3">
    <name type="scientific">Streptomyces kebangsaanensis</name>
    <dbReference type="NCBI Taxonomy" id="864058"/>
    <lineage>
        <taxon>Bacteria</taxon>
        <taxon>Bacillati</taxon>
        <taxon>Actinomycetota</taxon>
        <taxon>Actinomycetes</taxon>
        <taxon>Kitasatosporales</taxon>
        <taxon>Streptomycetaceae</taxon>
        <taxon>Streptomyces</taxon>
    </lineage>
</organism>
<accession>A0ABW6KLE5</accession>